<reference evidence="2 3" key="1">
    <citation type="journal article" date="2015" name="Nature">
        <title>rRNA introns, odd ribosomes, and small enigmatic genomes across a large radiation of phyla.</title>
        <authorList>
            <person name="Brown C.T."/>
            <person name="Hug L.A."/>
            <person name="Thomas B.C."/>
            <person name="Sharon I."/>
            <person name="Castelle C.J."/>
            <person name="Singh A."/>
            <person name="Wilkins M.J."/>
            <person name="Williams K.H."/>
            <person name="Banfield J.F."/>
        </authorList>
    </citation>
    <scope>NUCLEOTIDE SEQUENCE [LARGE SCALE GENOMIC DNA]</scope>
</reference>
<evidence type="ECO:0008006" key="4">
    <source>
        <dbReference type="Google" id="ProtNLM"/>
    </source>
</evidence>
<feature type="region of interest" description="Disordered" evidence="1">
    <location>
        <begin position="22"/>
        <end position="41"/>
    </location>
</feature>
<evidence type="ECO:0000256" key="1">
    <source>
        <dbReference type="SAM" id="MobiDB-lite"/>
    </source>
</evidence>
<name>A0A0G0BS20_9BACT</name>
<dbReference type="AlphaFoldDB" id="A0A0G0BS20"/>
<dbReference type="STRING" id="1618478.UR68_C0020G0033"/>
<accession>A0A0G0BS20</accession>
<dbReference type="InterPro" id="IPR036388">
    <property type="entry name" value="WH-like_DNA-bd_sf"/>
</dbReference>
<gene>
    <name evidence="2" type="ORF">UR68_C0020G0033</name>
</gene>
<evidence type="ECO:0000313" key="3">
    <source>
        <dbReference type="Proteomes" id="UP000034457"/>
    </source>
</evidence>
<dbReference type="EMBL" id="LBQC01000020">
    <property type="protein sequence ID" value="KKP72178.1"/>
    <property type="molecule type" value="Genomic_DNA"/>
</dbReference>
<comment type="caution">
    <text evidence="2">The sequence shown here is derived from an EMBL/GenBank/DDBJ whole genome shotgun (WGS) entry which is preliminary data.</text>
</comment>
<organism evidence="2 3">
    <name type="scientific">Candidatus Roizmanbacteria bacterium GW2011_GWA2_35_19</name>
    <dbReference type="NCBI Taxonomy" id="1618478"/>
    <lineage>
        <taxon>Bacteria</taxon>
        <taxon>Candidatus Roizmaniibacteriota</taxon>
    </lineage>
</organism>
<sequence>MKTMDDAVKVILKKLDDIDSRLKGLETPGSAPSTGPVEKAKKIERDSLFHKAVEAMDKVEELSSKQLSESLKIDVKRAEAILDQMEAAGLGTCYMKEV</sequence>
<protein>
    <recommendedName>
        <fullName evidence="4">FtsK gamma domain-containing protein</fullName>
    </recommendedName>
</protein>
<evidence type="ECO:0000313" key="2">
    <source>
        <dbReference type="EMBL" id="KKP72178.1"/>
    </source>
</evidence>
<dbReference type="Proteomes" id="UP000034457">
    <property type="component" value="Unassembled WGS sequence"/>
</dbReference>
<dbReference type="Gene3D" id="1.10.10.10">
    <property type="entry name" value="Winged helix-like DNA-binding domain superfamily/Winged helix DNA-binding domain"/>
    <property type="match status" value="1"/>
</dbReference>
<proteinExistence type="predicted"/>